<proteinExistence type="predicted"/>
<accession>A0A7W7CHW6</accession>
<evidence type="ECO:0000313" key="2">
    <source>
        <dbReference type="Proteomes" id="UP000533598"/>
    </source>
</evidence>
<name>A0A7W7CHW6_9PSEU</name>
<dbReference type="AlphaFoldDB" id="A0A7W7CHW6"/>
<protein>
    <recommendedName>
        <fullName evidence="3">DNRLRE domain-containing protein</fullName>
    </recommendedName>
</protein>
<evidence type="ECO:0000313" key="1">
    <source>
        <dbReference type="EMBL" id="MBB4681524.1"/>
    </source>
</evidence>
<comment type="caution">
    <text evidence="1">The sequence shown here is derived from an EMBL/GenBank/DDBJ whole genome shotgun (WGS) entry which is preliminary data.</text>
</comment>
<keyword evidence="2" id="KW-1185">Reference proteome</keyword>
<gene>
    <name evidence="1" type="ORF">HNR67_007642</name>
</gene>
<dbReference type="EMBL" id="JACHMH010000001">
    <property type="protein sequence ID" value="MBB4681524.1"/>
    <property type="molecule type" value="Genomic_DNA"/>
</dbReference>
<dbReference type="RefSeq" id="WP_185008164.1">
    <property type="nucleotide sequence ID" value="NZ_BAAAUI010000012.1"/>
</dbReference>
<dbReference type="Proteomes" id="UP000533598">
    <property type="component" value="Unassembled WGS sequence"/>
</dbReference>
<reference evidence="1 2" key="1">
    <citation type="submission" date="2020-08" db="EMBL/GenBank/DDBJ databases">
        <title>Sequencing the genomes of 1000 actinobacteria strains.</title>
        <authorList>
            <person name="Klenk H.-P."/>
        </authorList>
    </citation>
    <scope>NUCLEOTIDE SEQUENCE [LARGE SCALE GENOMIC DNA]</scope>
    <source>
        <strain evidence="1 2">DSM 44230</strain>
    </source>
</reference>
<organism evidence="1 2">
    <name type="scientific">Crossiella cryophila</name>
    <dbReference type="NCBI Taxonomy" id="43355"/>
    <lineage>
        <taxon>Bacteria</taxon>
        <taxon>Bacillati</taxon>
        <taxon>Actinomycetota</taxon>
        <taxon>Actinomycetes</taxon>
        <taxon>Pseudonocardiales</taxon>
        <taxon>Pseudonocardiaceae</taxon>
        <taxon>Crossiella</taxon>
    </lineage>
</organism>
<evidence type="ECO:0008006" key="3">
    <source>
        <dbReference type="Google" id="ProtNLM"/>
    </source>
</evidence>
<sequence length="432" mass="46937">MSVALAGTGVVAVAPVALGEAAASALARERGERVEATALRAGADRVFANPDGTFTAEQLTTVRPDRWAVVSSRTPKQPDHNRDGPVTIGLDGERWEVTRSFFGFDLSRLRGKQILESRLYLDQTGTGSCRPSAIELWHTGPVDQDTSWERQPEWLSKVDSKEASWGAPGCPARPLALEAGVAVTAAAESGRLTLGLRAEREWNRGAWKSFGNAPRLTTDYNSVPGKPVRQRVDIMDCPEPPGELILFTPAPRLRADMVDADGDWVDAEFEWWANGSKVGGVTATNIPDGFPADICLPRGVFAHESVFSWRVRAKDRLATGPWSEWCAVRVDSQNPHSAPAVSSAEYPEGKWQPWPPKTGTFVFSPNGVTDVVEYSWQALTGEGGRVPAGPDGTASIVYTPTMARPLWLEVYSQDAAGNRSPLKRYEFGVRPG</sequence>